<dbReference type="EMBL" id="AP026830">
    <property type="protein sequence ID" value="BDR92094.1"/>
    <property type="molecule type" value="Genomic_DNA"/>
</dbReference>
<dbReference type="EMBL" id="BMNM01000001">
    <property type="protein sequence ID" value="GGI67904.1"/>
    <property type="molecule type" value="Genomic_DNA"/>
</dbReference>
<evidence type="ECO:0000313" key="4">
    <source>
        <dbReference type="Proteomes" id="UP000657075"/>
    </source>
</evidence>
<evidence type="ECO:0000259" key="1">
    <source>
        <dbReference type="Pfam" id="PF01637"/>
    </source>
</evidence>
<dbReference type="AlphaFoldDB" id="A0A830EBF8"/>
<organism evidence="3 4">
    <name type="scientific">Vulcanisaeta souniana JCM 11219</name>
    <dbReference type="NCBI Taxonomy" id="1293586"/>
    <lineage>
        <taxon>Archaea</taxon>
        <taxon>Thermoproteota</taxon>
        <taxon>Thermoprotei</taxon>
        <taxon>Thermoproteales</taxon>
        <taxon>Thermoproteaceae</taxon>
        <taxon>Vulcanisaeta</taxon>
    </lineage>
</organism>
<evidence type="ECO:0000313" key="2">
    <source>
        <dbReference type="EMBL" id="BDR92094.1"/>
    </source>
</evidence>
<reference evidence="2" key="4">
    <citation type="journal article" date="2023" name="Microbiol. Resour. Announc.">
        <title>Complete Genome Sequence of Vulcanisaeta souniana Strain IC-059, a Hyperthermophilic Archaeon Isolated from Hot Spring Water in Japan.</title>
        <authorList>
            <person name="Kato S."/>
            <person name="Itoh T."/>
            <person name="Wu L."/>
            <person name="Ma J."/>
            <person name="Ohkuma M."/>
        </authorList>
    </citation>
    <scope>NUCLEOTIDE SEQUENCE</scope>
    <source>
        <strain evidence="2">JCM 11219</strain>
    </source>
</reference>
<dbReference type="SUPFAM" id="SSF52540">
    <property type="entry name" value="P-loop containing nucleoside triphosphate hydrolases"/>
    <property type="match status" value="1"/>
</dbReference>
<feature type="domain" description="ATPase" evidence="1">
    <location>
        <begin position="5"/>
        <end position="225"/>
    </location>
</feature>
<dbReference type="Proteomes" id="UP000657075">
    <property type="component" value="Unassembled WGS sequence"/>
</dbReference>
<accession>A0A830EBF8</accession>
<reference evidence="3" key="2">
    <citation type="submission" date="2020-09" db="EMBL/GenBank/DDBJ databases">
        <authorList>
            <person name="Sun Q."/>
            <person name="Ohkuma M."/>
        </authorList>
    </citation>
    <scope>NUCLEOTIDE SEQUENCE</scope>
    <source>
        <strain evidence="3">JCM 11219</strain>
    </source>
</reference>
<reference evidence="3" key="1">
    <citation type="journal article" date="2014" name="Int. J. Syst. Evol. Microbiol.">
        <title>Complete genome sequence of Corynebacterium casei LMG S-19264T (=DSM 44701T), isolated from a smear-ripened cheese.</title>
        <authorList>
            <consortium name="US DOE Joint Genome Institute (JGI-PGF)"/>
            <person name="Walter F."/>
            <person name="Albersmeier A."/>
            <person name="Kalinowski J."/>
            <person name="Ruckert C."/>
        </authorList>
    </citation>
    <scope>NUCLEOTIDE SEQUENCE</scope>
    <source>
        <strain evidence="3">JCM 11219</strain>
    </source>
</reference>
<dbReference type="GeneID" id="76206732"/>
<reference evidence="5" key="3">
    <citation type="submission" date="2022-09" db="EMBL/GenBank/DDBJ databases">
        <title>Complete genome sequence of Vulcanisaeta souniana.</title>
        <authorList>
            <person name="Kato S."/>
            <person name="Itoh T."/>
            <person name="Ohkuma M."/>
        </authorList>
    </citation>
    <scope>NUCLEOTIDE SEQUENCE [LARGE SCALE GENOMIC DNA]</scope>
    <source>
        <strain evidence="5">JCM 11219</strain>
    </source>
</reference>
<evidence type="ECO:0000313" key="5">
    <source>
        <dbReference type="Proteomes" id="UP001060771"/>
    </source>
</evidence>
<gene>
    <name evidence="3" type="ORF">GCM10007112_01210</name>
    <name evidence="2" type="ORF">Vsou_11870</name>
</gene>
<proteinExistence type="predicted"/>
<sequence length="338" mass="38271">MEPLFVDRVSELGWLRGWVSRFRYVPLYVYGPEGCGKTRLLKEFVRRFREYFGGDAVAVYIDALEMGSIEKAVLTPPGLSLMIDAIRDVINGVLGVGPSLARAIADVLERAVGRQRLRGNYVLVVVDDVVRAVGMDRVEWYVKWLFELMNKLSSEYGPRAINFVVATSEGESLGSVTRHRHGHAALLWNLDREPFMELLNALNPPRGFDVEEAWRLLGGNPGKAMELANRYNWDLRAMLNDYVRRAVLLMDTIKARGLVNPLRMAINDVDTFYGDPGTTELRELLIRENYIIYKDWATLSGSPINPNQEIGVGRFYAWQTPIHREALATTLRLLGITA</sequence>
<evidence type="ECO:0000313" key="3">
    <source>
        <dbReference type="EMBL" id="GGI67904.1"/>
    </source>
</evidence>
<dbReference type="Gene3D" id="3.40.50.300">
    <property type="entry name" value="P-loop containing nucleotide triphosphate hydrolases"/>
    <property type="match status" value="1"/>
</dbReference>
<protein>
    <recommendedName>
        <fullName evidence="1">ATPase domain-containing protein</fullName>
    </recommendedName>
</protein>
<dbReference type="InterPro" id="IPR027417">
    <property type="entry name" value="P-loop_NTPase"/>
</dbReference>
<dbReference type="RefSeq" id="WP_188602260.1">
    <property type="nucleotide sequence ID" value="NZ_AP026830.1"/>
</dbReference>
<dbReference type="Proteomes" id="UP001060771">
    <property type="component" value="Chromosome"/>
</dbReference>
<keyword evidence="5" id="KW-1185">Reference proteome</keyword>
<dbReference type="InterPro" id="IPR011579">
    <property type="entry name" value="ATPase_dom"/>
</dbReference>
<dbReference type="GO" id="GO:0005524">
    <property type="term" value="F:ATP binding"/>
    <property type="evidence" value="ECO:0007669"/>
    <property type="project" value="InterPro"/>
</dbReference>
<name>A0A830EBF8_9CREN</name>
<dbReference type="OrthoDB" id="25948at2157"/>
<dbReference type="Pfam" id="PF01637">
    <property type="entry name" value="ATPase_2"/>
    <property type="match status" value="1"/>
</dbReference>